<keyword evidence="5 11" id="KW-0732">Signal</keyword>
<evidence type="ECO:0000256" key="9">
    <source>
        <dbReference type="ARBA" id="ARBA00023157"/>
    </source>
</evidence>
<dbReference type="PRINTS" id="PR00722">
    <property type="entry name" value="CHYMOTRYPSIN"/>
</dbReference>
<dbReference type="InterPro" id="IPR043504">
    <property type="entry name" value="Peptidase_S1_PA_chymotrypsin"/>
</dbReference>
<evidence type="ECO:0000256" key="7">
    <source>
        <dbReference type="ARBA" id="ARBA00022825"/>
    </source>
</evidence>
<keyword evidence="7 10" id="KW-0720">Serine protease</keyword>
<evidence type="ECO:0000256" key="8">
    <source>
        <dbReference type="ARBA" id="ARBA00023145"/>
    </source>
</evidence>
<dbReference type="Gene3D" id="2.40.10.10">
    <property type="entry name" value="Trypsin-like serine proteases"/>
    <property type="match status" value="1"/>
</dbReference>
<dbReference type="CDD" id="cd00190">
    <property type="entry name" value="Tryp_SPc"/>
    <property type="match status" value="1"/>
</dbReference>
<evidence type="ECO:0000256" key="5">
    <source>
        <dbReference type="ARBA" id="ARBA00022729"/>
    </source>
</evidence>
<evidence type="ECO:0000313" key="14">
    <source>
        <dbReference type="Proteomes" id="UP000594454"/>
    </source>
</evidence>
<evidence type="ECO:0000256" key="4">
    <source>
        <dbReference type="ARBA" id="ARBA00022670"/>
    </source>
</evidence>
<accession>A0A7R8UVW7</accession>
<dbReference type="AlphaFoldDB" id="A0A7R8UVW7"/>
<dbReference type="InParanoid" id="A0A7R8UVW7"/>
<dbReference type="Pfam" id="PF00089">
    <property type="entry name" value="Trypsin"/>
    <property type="match status" value="1"/>
</dbReference>
<keyword evidence="9" id="KW-1015">Disulfide bond</keyword>
<dbReference type="InterPro" id="IPR018114">
    <property type="entry name" value="TRYPSIN_HIS"/>
</dbReference>
<feature type="domain" description="Peptidase S1" evidence="12">
    <location>
        <begin position="38"/>
        <end position="263"/>
    </location>
</feature>
<proteinExistence type="inferred from homology"/>
<feature type="signal peptide" evidence="11">
    <location>
        <begin position="1"/>
        <end position="17"/>
    </location>
</feature>
<evidence type="ECO:0000256" key="3">
    <source>
        <dbReference type="ARBA" id="ARBA00022525"/>
    </source>
</evidence>
<dbReference type="GO" id="GO:0006508">
    <property type="term" value="P:proteolysis"/>
    <property type="evidence" value="ECO:0007669"/>
    <property type="project" value="UniProtKB-KW"/>
</dbReference>
<reference evidence="13 14" key="1">
    <citation type="submission" date="2020-11" db="EMBL/GenBank/DDBJ databases">
        <authorList>
            <person name="Wallbank WR R."/>
            <person name="Pardo Diaz C."/>
            <person name="Kozak K."/>
            <person name="Martin S."/>
            <person name="Jiggins C."/>
            <person name="Moest M."/>
            <person name="Warren A I."/>
            <person name="Generalovic N T."/>
            <person name="Byers J.R.P. K."/>
            <person name="Montejo-Kovacevich G."/>
            <person name="Yen C E."/>
        </authorList>
    </citation>
    <scope>NUCLEOTIDE SEQUENCE [LARGE SCALE GENOMIC DNA]</scope>
</reference>
<dbReference type="InterPro" id="IPR050430">
    <property type="entry name" value="Peptidase_S1"/>
</dbReference>
<evidence type="ECO:0000256" key="6">
    <source>
        <dbReference type="ARBA" id="ARBA00022801"/>
    </source>
</evidence>
<dbReference type="PROSITE" id="PS00134">
    <property type="entry name" value="TRYPSIN_HIS"/>
    <property type="match status" value="1"/>
</dbReference>
<dbReference type="Proteomes" id="UP000594454">
    <property type="component" value="Chromosome 4"/>
</dbReference>
<keyword evidence="14" id="KW-1185">Reference proteome</keyword>
<evidence type="ECO:0000256" key="2">
    <source>
        <dbReference type="ARBA" id="ARBA00007664"/>
    </source>
</evidence>
<dbReference type="InterPro" id="IPR001314">
    <property type="entry name" value="Peptidase_S1A"/>
</dbReference>
<dbReference type="OMA" id="VERDICN"/>
<dbReference type="SMART" id="SM00020">
    <property type="entry name" value="Tryp_SPc"/>
    <property type="match status" value="1"/>
</dbReference>
<dbReference type="InterPro" id="IPR033116">
    <property type="entry name" value="TRYPSIN_SER"/>
</dbReference>
<dbReference type="GO" id="GO:0004252">
    <property type="term" value="F:serine-type endopeptidase activity"/>
    <property type="evidence" value="ECO:0007669"/>
    <property type="project" value="InterPro"/>
</dbReference>
<protein>
    <recommendedName>
        <fullName evidence="12">Peptidase S1 domain-containing protein</fullName>
    </recommendedName>
</protein>
<dbReference type="InterPro" id="IPR009003">
    <property type="entry name" value="Peptidase_S1_PA"/>
</dbReference>
<dbReference type="SUPFAM" id="SSF50494">
    <property type="entry name" value="Trypsin-like serine proteases"/>
    <property type="match status" value="1"/>
</dbReference>
<dbReference type="OrthoDB" id="10059102at2759"/>
<evidence type="ECO:0000259" key="12">
    <source>
        <dbReference type="PROSITE" id="PS50240"/>
    </source>
</evidence>
<dbReference type="GO" id="GO:0005576">
    <property type="term" value="C:extracellular region"/>
    <property type="evidence" value="ECO:0007669"/>
    <property type="project" value="UniProtKB-SubCell"/>
</dbReference>
<dbReference type="PANTHER" id="PTHR24276">
    <property type="entry name" value="POLYSERASE-RELATED"/>
    <property type="match status" value="1"/>
</dbReference>
<dbReference type="InterPro" id="IPR001254">
    <property type="entry name" value="Trypsin_dom"/>
</dbReference>
<feature type="chain" id="PRO_5031345441" description="Peptidase S1 domain-containing protein" evidence="11">
    <location>
        <begin position="18"/>
        <end position="267"/>
    </location>
</feature>
<keyword evidence="3" id="KW-0964">Secreted</keyword>
<evidence type="ECO:0000313" key="13">
    <source>
        <dbReference type="EMBL" id="CAD7088018.1"/>
    </source>
</evidence>
<dbReference type="PROSITE" id="PS00135">
    <property type="entry name" value="TRYPSIN_SER"/>
    <property type="match status" value="1"/>
</dbReference>
<name>A0A7R8UVW7_HERIL</name>
<evidence type="ECO:0000256" key="10">
    <source>
        <dbReference type="RuleBase" id="RU363034"/>
    </source>
</evidence>
<gene>
    <name evidence="13" type="ORF">HERILL_LOCUS10680</name>
</gene>
<keyword evidence="6 10" id="KW-0378">Hydrolase</keyword>
<comment type="subcellular location">
    <subcellularLocation>
        <location evidence="1">Secreted</location>
    </subcellularLocation>
</comment>
<dbReference type="EMBL" id="LR899012">
    <property type="protein sequence ID" value="CAD7088018.1"/>
    <property type="molecule type" value="Genomic_DNA"/>
</dbReference>
<evidence type="ECO:0000256" key="11">
    <source>
        <dbReference type="SAM" id="SignalP"/>
    </source>
</evidence>
<sequence>MQQLLVLIVALIGSVQSVNITKLSATSRKFNFHLRARIVGGRQTTIEDFPYQVSIVHDRSHTCGGSIYKPDIIITAAHCLVDIEMHDLAVVAGTTDWEGGGVETSIRKFVMHPKFDPKTFDYDIAILKLTDKLQYGPRIQPITLPVYRQEFKPGSVGVVSGWGALGEDGDDPDELHFTSLKIVSNNECYKAYRDINPVTKNMMCAWIRKGGHGTCQGDSGSALVVGNVLAGIVSWGLGCARPNVPEVYTKVSTFRRWLDLNIKSLNN</sequence>
<keyword evidence="8" id="KW-0865">Zymogen</keyword>
<comment type="similarity">
    <text evidence="2">Belongs to the peptidase S1 family.</text>
</comment>
<organism evidence="13 14">
    <name type="scientific">Hermetia illucens</name>
    <name type="common">Black soldier fly</name>
    <dbReference type="NCBI Taxonomy" id="343691"/>
    <lineage>
        <taxon>Eukaryota</taxon>
        <taxon>Metazoa</taxon>
        <taxon>Ecdysozoa</taxon>
        <taxon>Arthropoda</taxon>
        <taxon>Hexapoda</taxon>
        <taxon>Insecta</taxon>
        <taxon>Pterygota</taxon>
        <taxon>Neoptera</taxon>
        <taxon>Endopterygota</taxon>
        <taxon>Diptera</taxon>
        <taxon>Brachycera</taxon>
        <taxon>Stratiomyomorpha</taxon>
        <taxon>Stratiomyidae</taxon>
        <taxon>Hermetiinae</taxon>
        <taxon>Hermetia</taxon>
    </lineage>
</organism>
<evidence type="ECO:0000256" key="1">
    <source>
        <dbReference type="ARBA" id="ARBA00004613"/>
    </source>
</evidence>
<dbReference type="FunFam" id="2.40.10.10:FF:000077">
    <property type="entry name" value="Predicted protein"/>
    <property type="match status" value="1"/>
</dbReference>
<dbReference type="PROSITE" id="PS50240">
    <property type="entry name" value="TRYPSIN_DOM"/>
    <property type="match status" value="1"/>
</dbReference>
<dbReference type="PANTHER" id="PTHR24276:SF91">
    <property type="entry name" value="AT26814P-RELATED"/>
    <property type="match status" value="1"/>
</dbReference>
<keyword evidence="4 10" id="KW-0645">Protease</keyword>